<keyword evidence="2" id="KW-1185">Reference proteome</keyword>
<protein>
    <submittedName>
        <fullName evidence="1">Uncharacterized protein</fullName>
    </submittedName>
</protein>
<sequence>MAKLYEHMLIIYQVAVTMGGCVYRMCYGYTFRDSFKGLTTLKTLRMKQKDGHKPAPGFDYSALAPLNNSLEELYLIGTPAFSSVFTEFHRLHTLSIGGSDCDIPELTDTQCCLFQVCP</sequence>
<dbReference type="EMBL" id="VXIV02000590">
    <property type="protein sequence ID" value="KAF6037296.1"/>
    <property type="molecule type" value="Genomic_DNA"/>
</dbReference>
<organism evidence="1 2">
    <name type="scientific">Bugula neritina</name>
    <name type="common">Brown bryozoan</name>
    <name type="synonym">Sertularia neritina</name>
    <dbReference type="NCBI Taxonomy" id="10212"/>
    <lineage>
        <taxon>Eukaryota</taxon>
        <taxon>Metazoa</taxon>
        <taxon>Spiralia</taxon>
        <taxon>Lophotrochozoa</taxon>
        <taxon>Bryozoa</taxon>
        <taxon>Gymnolaemata</taxon>
        <taxon>Cheilostomatida</taxon>
        <taxon>Flustrina</taxon>
        <taxon>Buguloidea</taxon>
        <taxon>Bugulidae</taxon>
        <taxon>Bugula</taxon>
    </lineage>
</organism>
<comment type="caution">
    <text evidence="1">The sequence shown here is derived from an EMBL/GenBank/DDBJ whole genome shotgun (WGS) entry which is preliminary data.</text>
</comment>
<dbReference type="Proteomes" id="UP000593567">
    <property type="component" value="Unassembled WGS sequence"/>
</dbReference>
<evidence type="ECO:0000313" key="2">
    <source>
        <dbReference type="Proteomes" id="UP000593567"/>
    </source>
</evidence>
<accession>A0A7J7KIQ7</accession>
<gene>
    <name evidence="1" type="ORF">EB796_004376</name>
</gene>
<name>A0A7J7KIQ7_BUGNE</name>
<proteinExistence type="predicted"/>
<dbReference type="PROSITE" id="PS51257">
    <property type="entry name" value="PROKAR_LIPOPROTEIN"/>
    <property type="match status" value="1"/>
</dbReference>
<reference evidence="1" key="1">
    <citation type="submission" date="2020-06" db="EMBL/GenBank/DDBJ databases">
        <title>Draft genome of Bugula neritina, a colonial animal packing powerful symbionts and potential medicines.</title>
        <authorList>
            <person name="Rayko M."/>
        </authorList>
    </citation>
    <scope>NUCLEOTIDE SEQUENCE [LARGE SCALE GENOMIC DNA]</scope>
    <source>
        <strain evidence="1">Kwan_BN1</strain>
    </source>
</reference>
<evidence type="ECO:0000313" key="1">
    <source>
        <dbReference type="EMBL" id="KAF6037296.1"/>
    </source>
</evidence>
<dbReference type="AlphaFoldDB" id="A0A7J7KIQ7"/>